<gene>
    <name evidence="9" type="ORF">K7432_013715</name>
</gene>
<dbReference type="CDD" id="cd05285">
    <property type="entry name" value="sorbitol_DH"/>
    <property type="match status" value="1"/>
</dbReference>
<evidence type="ECO:0008006" key="11">
    <source>
        <dbReference type="Google" id="ProtNLM"/>
    </source>
</evidence>
<evidence type="ECO:0000313" key="9">
    <source>
        <dbReference type="EMBL" id="KAK9761408.1"/>
    </source>
</evidence>
<name>A0ABR2WIS3_9FUNG</name>
<sequence>MVLGHESSGVVVEVGEGVTHLKPGDRVALEPGVPCRMCQHCKTGHYNLCPEMEFAATPPYHGTLTEYYTHPADFCFKLPDNVSYAEGALMEPFSVAIHACRRAGVTLGSSVLICGSGPIGLVNVLAAKAAGATFICVYDINGGRLEVAKELGAHHTVIIDPKKSPEETAQDICNQSGFPLGFDISIECSGAESSMRTGIFATKPGGKMTMVGLGHPDVSLPVVDGSIVREVELRGSFRYCNTYPTAIQLASSGLVNLKPLLTHHFKFEDSIKAFELVHSNAPGVIKVQIWNGDENTRL</sequence>
<feature type="domain" description="Alcohol dehydrogenase-like C-terminal" evidence="7">
    <location>
        <begin position="118"/>
        <end position="251"/>
    </location>
</feature>
<dbReference type="InterPro" id="IPR013149">
    <property type="entry name" value="ADH-like_C"/>
</dbReference>
<comment type="similarity">
    <text evidence="2 6">Belongs to the zinc-containing alcohol dehydrogenase family.</text>
</comment>
<dbReference type="PROSITE" id="PS00059">
    <property type="entry name" value="ADH_ZINC"/>
    <property type="match status" value="1"/>
</dbReference>
<dbReference type="Gene3D" id="3.90.180.10">
    <property type="entry name" value="Medium-chain alcohol dehydrogenases, catalytic domain"/>
    <property type="match status" value="1"/>
</dbReference>
<evidence type="ECO:0000259" key="8">
    <source>
        <dbReference type="Pfam" id="PF08240"/>
    </source>
</evidence>
<dbReference type="Pfam" id="PF00107">
    <property type="entry name" value="ADH_zinc_N"/>
    <property type="match status" value="1"/>
</dbReference>
<evidence type="ECO:0000313" key="10">
    <source>
        <dbReference type="Proteomes" id="UP001479436"/>
    </source>
</evidence>
<dbReference type="Proteomes" id="UP001479436">
    <property type="component" value="Unassembled WGS sequence"/>
</dbReference>
<dbReference type="EMBL" id="JASJQH010001405">
    <property type="protein sequence ID" value="KAK9761408.1"/>
    <property type="molecule type" value="Genomic_DNA"/>
</dbReference>
<proteinExistence type="inferred from homology"/>
<evidence type="ECO:0000256" key="2">
    <source>
        <dbReference type="ARBA" id="ARBA00008072"/>
    </source>
</evidence>
<keyword evidence="5" id="KW-0560">Oxidoreductase</keyword>
<evidence type="ECO:0000259" key="7">
    <source>
        <dbReference type="Pfam" id="PF00107"/>
    </source>
</evidence>
<evidence type="ECO:0000256" key="1">
    <source>
        <dbReference type="ARBA" id="ARBA00001947"/>
    </source>
</evidence>
<protein>
    <recommendedName>
        <fullName evidence="11">Sorbitol dehydrogenase</fullName>
    </recommendedName>
</protein>
<dbReference type="Pfam" id="PF08240">
    <property type="entry name" value="ADH_N"/>
    <property type="match status" value="1"/>
</dbReference>
<evidence type="ECO:0000256" key="3">
    <source>
        <dbReference type="ARBA" id="ARBA00022723"/>
    </source>
</evidence>
<dbReference type="InterPro" id="IPR002328">
    <property type="entry name" value="ADH_Zn_CS"/>
</dbReference>
<dbReference type="SUPFAM" id="SSF51735">
    <property type="entry name" value="NAD(P)-binding Rossmann-fold domains"/>
    <property type="match status" value="1"/>
</dbReference>
<dbReference type="Gene3D" id="3.40.50.720">
    <property type="entry name" value="NAD(P)-binding Rossmann-like Domain"/>
    <property type="match status" value="1"/>
</dbReference>
<dbReference type="InterPro" id="IPR036291">
    <property type="entry name" value="NAD(P)-bd_dom_sf"/>
</dbReference>
<dbReference type="PANTHER" id="PTHR43161">
    <property type="entry name" value="SORBITOL DEHYDROGENASE"/>
    <property type="match status" value="1"/>
</dbReference>
<evidence type="ECO:0000256" key="6">
    <source>
        <dbReference type="RuleBase" id="RU361277"/>
    </source>
</evidence>
<accession>A0ABR2WIS3</accession>
<dbReference type="InterPro" id="IPR013154">
    <property type="entry name" value="ADH-like_N"/>
</dbReference>
<dbReference type="SUPFAM" id="SSF50129">
    <property type="entry name" value="GroES-like"/>
    <property type="match status" value="1"/>
</dbReference>
<organism evidence="9 10">
    <name type="scientific">Basidiobolus ranarum</name>
    <dbReference type="NCBI Taxonomy" id="34480"/>
    <lineage>
        <taxon>Eukaryota</taxon>
        <taxon>Fungi</taxon>
        <taxon>Fungi incertae sedis</taxon>
        <taxon>Zoopagomycota</taxon>
        <taxon>Entomophthoromycotina</taxon>
        <taxon>Basidiobolomycetes</taxon>
        <taxon>Basidiobolales</taxon>
        <taxon>Basidiobolaceae</taxon>
        <taxon>Basidiobolus</taxon>
    </lineage>
</organism>
<dbReference type="PANTHER" id="PTHR43161:SF9">
    <property type="entry name" value="SORBITOL DEHYDROGENASE"/>
    <property type="match status" value="1"/>
</dbReference>
<evidence type="ECO:0000256" key="5">
    <source>
        <dbReference type="ARBA" id="ARBA00023002"/>
    </source>
</evidence>
<comment type="caution">
    <text evidence="9">The sequence shown here is derived from an EMBL/GenBank/DDBJ whole genome shotgun (WGS) entry which is preliminary data.</text>
</comment>
<keyword evidence="10" id="KW-1185">Reference proteome</keyword>
<evidence type="ECO:0000256" key="4">
    <source>
        <dbReference type="ARBA" id="ARBA00022833"/>
    </source>
</evidence>
<comment type="cofactor">
    <cofactor evidence="1 6">
        <name>Zn(2+)</name>
        <dbReference type="ChEBI" id="CHEBI:29105"/>
    </cofactor>
</comment>
<dbReference type="InterPro" id="IPR045306">
    <property type="entry name" value="SDH-like"/>
</dbReference>
<reference evidence="9 10" key="1">
    <citation type="submission" date="2023-04" db="EMBL/GenBank/DDBJ databases">
        <title>Genome of Basidiobolus ranarum AG-B5.</title>
        <authorList>
            <person name="Stajich J.E."/>
            <person name="Carter-House D."/>
            <person name="Gryganskyi A."/>
        </authorList>
    </citation>
    <scope>NUCLEOTIDE SEQUENCE [LARGE SCALE GENOMIC DNA]</scope>
    <source>
        <strain evidence="9 10">AG-B5</strain>
    </source>
</reference>
<feature type="domain" description="Alcohol dehydrogenase-like N-terminal" evidence="8">
    <location>
        <begin position="1"/>
        <end position="80"/>
    </location>
</feature>
<keyword evidence="4 6" id="KW-0862">Zinc</keyword>
<keyword evidence="3 6" id="KW-0479">Metal-binding</keyword>
<dbReference type="InterPro" id="IPR011032">
    <property type="entry name" value="GroES-like_sf"/>
</dbReference>